<keyword evidence="3 4" id="KW-0408">Iron</keyword>
<dbReference type="InterPro" id="IPR036909">
    <property type="entry name" value="Cyt_c-like_dom_sf"/>
</dbReference>
<dbReference type="InterPro" id="IPR013427">
    <property type="entry name" value="Haem-bd_dom_put"/>
</dbReference>
<dbReference type="InterPro" id="IPR016024">
    <property type="entry name" value="ARM-type_fold"/>
</dbReference>
<comment type="caution">
    <text evidence="6">The sequence shown here is derived from an EMBL/GenBank/DDBJ whole genome shotgun (WGS) entry which is preliminary data.</text>
</comment>
<dbReference type="Gene3D" id="2.120.10.30">
    <property type="entry name" value="TolB, C-terminal domain"/>
    <property type="match status" value="1"/>
</dbReference>
<protein>
    <submittedName>
        <fullName evidence="6">PVC-type heme-binding CxxCH protein</fullName>
    </submittedName>
</protein>
<dbReference type="RefSeq" id="WP_377066125.1">
    <property type="nucleotide sequence ID" value="NZ_JBHSJJ010000010.1"/>
</dbReference>
<dbReference type="InterPro" id="IPR011989">
    <property type="entry name" value="ARM-like"/>
</dbReference>
<dbReference type="PANTHER" id="PTHR33546">
    <property type="entry name" value="LARGE, MULTIFUNCTIONAL SECRETED PROTEIN-RELATED"/>
    <property type="match status" value="1"/>
</dbReference>
<evidence type="ECO:0000313" key="7">
    <source>
        <dbReference type="Proteomes" id="UP001595818"/>
    </source>
</evidence>
<keyword evidence="2 4" id="KW-0479">Metal-binding</keyword>
<keyword evidence="7" id="KW-1185">Reference proteome</keyword>
<evidence type="ECO:0000256" key="1">
    <source>
        <dbReference type="ARBA" id="ARBA00022617"/>
    </source>
</evidence>
<evidence type="ECO:0000259" key="5">
    <source>
        <dbReference type="PROSITE" id="PS51007"/>
    </source>
</evidence>
<dbReference type="InterPro" id="IPR055557">
    <property type="entry name" value="DUF7133"/>
</dbReference>
<dbReference type="Gene3D" id="1.10.760.10">
    <property type="entry name" value="Cytochrome c-like domain"/>
    <property type="match status" value="1"/>
</dbReference>
<dbReference type="InterPro" id="IPR009056">
    <property type="entry name" value="Cyt_c-like_dom"/>
</dbReference>
<accession>A0ABV9T4K1</accession>
<dbReference type="EMBL" id="JBHSJJ010000010">
    <property type="protein sequence ID" value="MFC4873354.1"/>
    <property type="molecule type" value="Genomic_DNA"/>
</dbReference>
<dbReference type="NCBIfam" id="TIGR02603">
    <property type="entry name" value="CxxCH_TIGR02603"/>
    <property type="match status" value="1"/>
</dbReference>
<evidence type="ECO:0000256" key="2">
    <source>
        <dbReference type="ARBA" id="ARBA00022723"/>
    </source>
</evidence>
<dbReference type="SUPFAM" id="SSF48371">
    <property type="entry name" value="ARM repeat"/>
    <property type="match status" value="1"/>
</dbReference>
<proteinExistence type="predicted"/>
<sequence>MELIASEPLIADPVDMEIDELGRLYVVEMHGYPLDVSGTGKIKLLSDTDGDGVMDKSVVFADSLILPTGILRWKNGILVTDPPHVLYFEDTNGDGRADKKEVVLTGFARSNPQHNFNSPRYGFDNWIYVGHEPAVTTVLYAEEFGDQGSEIRFPAAPEGPVLPVNAGGRSIRFHPDKQELELLASRTQFGHTFSNWGDRFLVNNNNHVIHEVIPARYLDQNRYFPVANATQSISDHGNAAEVYPITDNPEHQLLTDIGVMTSACGITAYQGGIFPEPYDKVIFTAEPVSNLLHADVVEPQGATFVARRLLQNKEFLASRDAWFRPVNMYIGPDGALYVVDYYRQIIEHPEWMDDEVVASGALYNGTDKGRIYRISPKGSQPLDWSMNMDLGNSSTGKLVAMLASDNIWWRRNAQRLLVDRGGDEATAYLEKLLDNASPAVGRFHALWTLHGLGELKPEMIEKAMRDSEAGVRRTAVMLTELYPQYKKRWKRTLFGMHGDPDPKVRHQLLLTLAGYGGDEVSGVRRELLLKDLEDDWVQVGTLVAPIAQHRDLLAHVLEVYDPERPAFDPLVRKLASMEMQAKGFSETVPLLEKILVADRVDGWEGPLLLGFADGLKSSVSGNGDWLRLMDPMVKAVFDHPSLTVRRAAVQLLQTRPWPGDRSAEKDIGRAVDMALDRERDVEARVVALNFLELPTVREEDREELKKLMGPGEPVPVQTALLKILSRQPATEYAAYLMANWQMFSPEVRNVAVQTLLVSRERMGLLLDGIEYGPIQPGHVGWMNSVRLMNQSDETLRNRSRRLLSFEKGERKEVIEDYRVALELKGDPRKGLEVYQENCAVCHKMTDKLGYAFGPDLASLRNRRYENILGDILDPNMSIADGYDLWSVELNSGENFQGIISSETPSAINLANAGGQEVTIARKDIKNLQALDVSAMPAGLENNINHQQMADLLEFIKRTNLD</sequence>
<keyword evidence="1 4" id="KW-0349">Heme</keyword>
<dbReference type="PROSITE" id="PS51007">
    <property type="entry name" value="CYTC"/>
    <property type="match status" value="1"/>
</dbReference>
<dbReference type="Gene3D" id="1.25.10.10">
    <property type="entry name" value="Leucine-rich Repeat Variant"/>
    <property type="match status" value="1"/>
</dbReference>
<reference evidence="7" key="1">
    <citation type="journal article" date="2019" name="Int. J. Syst. Evol. Microbiol.">
        <title>The Global Catalogue of Microorganisms (GCM) 10K type strain sequencing project: providing services to taxonomists for standard genome sequencing and annotation.</title>
        <authorList>
            <consortium name="The Broad Institute Genomics Platform"/>
            <consortium name="The Broad Institute Genome Sequencing Center for Infectious Disease"/>
            <person name="Wu L."/>
            <person name="Ma J."/>
        </authorList>
    </citation>
    <scope>NUCLEOTIDE SEQUENCE [LARGE SCALE GENOMIC DNA]</scope>
    <source>
        <strain evidence="7">CGMCC 4.7466</strain>
    </source>
</reference>
<dbReference type="InterPro" id="IPR011042">
    <property type="entry name" value="6-blade_b-propeller_TolB-like"/>
</dbReference>
<dbReference type="Pfam" id="PF23500">
    <property type="entry name" value="DUF7133"/>
    <property type="match status" value="1"/>
</dbReference>
<dbReference type="SUPFAM" id="SSF63829">
    <property type="entry name" value="Calcium-dependent phosphotriesterase"/>
    <property type="match status" value="1"/>
</dbReference>
<evidence type="ECO:0000256" key="3">
    <source>
        <dbReference type="ARBA" id="ARBA00023004"/>
    </source>
</evidence>
<organism evidence="6 7">
    <name type="scientific">Negadavirga shengliensis</name>
    <dbReference type="NCBI Taxonomy" id="1389218"/>
    <lineage>
        <taxon>Bacteria</taxon>
        <taxon>Pseudomonadati</taxon>
        <taxon>Bacteroidota</taxon>
        <taxon>Cytophagia</taxon>
        <taxon>Cytophagales</taxon>
        <taxon>Cyclobacteriaceae</taxon>
        <taxon>Negadavirga</taxon>
    </lineage>
</organism>
<dbReference type="SUPFAM" id="SSF46626">
    <property type="entry name" value="Cytochrome c"/>
    <property type="match status" value="1"/>
</dbReference>
<name>A0ABV9T4K1_9BACT</name>
<feature type="domain" description="Cytochrome c" evidence="5">
    <location>
        <begin position="825"/>
        <end position="959"/>
    </location>
</feature>
<evidence type="ECO:0000313" key="6">
    <source>
        <dbReference type="EMBL" id="MFC4873354.1"/>
    </source>
</evidence>
<dbReference type="InterPro" id="IPR013428">
    <property type="entry name" value="Membrane-bound_put_N"/>
</dbReference>
<dbReference type="PANTHER" id="PTHR33546:SF1">
    <property type="entry name" value="LARGE, MULTIFUNCTIONAL SECRETED PROTEIN"/>
    <property type="match status" value="1"/>
</dbReference>
<evidence type="ECO:0000256" key="4">
    <source>
        <dbReference type="PROSITE-ProRule" id="PRU00433"/>
    </source>
</evidence>
<dbReference type="NCBIfam" id="TIGR02604">
    <property type="entry name" value="Piru_Ver_Nterm"/>
    <property type="match status" value="1"/>
</dbReference>
<dbReference type="Proteomes" id="UP001595818">
    <property type="component" value="Unassembled WGS sequence"/>
</dbReference>
<gene>
    <name evidence="6" type="ORF">ACFPFU_16755</name>
</gene>